<name>A0A8T0N2I2_PANVG</name>
<keyword evidence="3" id="KW-1185">Reference proteome</keyword>
<organism evidence="2 3">
    <name type="scientific">Panicum virgatum</name>
    <name type="common">Blackwell switchgrass</name>
    <dbReference type="NCBI Taxonomy" id="38727"/>
    <lineage>
        <taxon>Eukaryota</taxon>
        <taxon>Viridiplantae</taxon>
        <taxon>Streptophyta</taxon>
        <taxon>Embryophyta</taxon>
        <taxon>Tracheophyta</taxon>
        <taxon>Spermatophyta</taxon>
        <taxon>Magnoliopsida</taxon>
        <taxon>Liliopsida</taxon>
        <taxon>Poales</taxon>
        <taxon>Poaceae</taxon>
        <taxon>PACMAD clade</taxon>
        <taxon>Panicoideae</taxon>
        <taxon>Panicodae</taxon>
        <taxon>Paniceae</taxon>
        <taxon>Panicinae</taxon>
        <taxon>Panicum</taxon>
        <taxon>Panicum sect. Hiantes</taxon>
    </lineage>
</organism>
<feature type="compositionally biased region" description="Low complexity" evidence="1">
    <location>
        <begin position="30"/>
        <end position="46"/>
    </location>
</feature>
<accession>A0A8T0N2I2</accession>
<comment type="caution">
    <text evidence="2">The sequence shown here is derived from an EMBL/GenBank/DDBJ whole genome shotgun (WGS) entry which is preliminary data.</text>
</comment>
<evidence type="ECO:0000256" key="1">
    <source>
        <dbReference type="SAM" id="MobiDB-lite"/>
    </source>
</evidence>
<dbReference type="EMBL" id="CM029054">
    <property type="protein sequence ID" value="KAG2543417.1"/>
    <property type="molecule type" value="Genomic_DNA"/>
</dbReference>
<protein>
    <submittedName>
        <fullName evidence="2">Uncharacterized protein</fullName>
    </submittedName>
</protein>
<feature type="region of interest" description="Disordered" evidence="1">
    <location>
        <begin position="202"/>
        <end position="224"/>
    </location>
</feature>
<dbReference type="AlphaFoldDB" id="A0A8T0N2I2"/>
<feature type="region of interest" description="Disordered" evidence="1">
    <location>
        <begin position="30"/>
        <end position="49"/>
    </location>
</feature>
<evidence type="ECO:0000313" key="2">
    <source>
        <dbReference type="EMBL" id="KAG2543417.1"/>
    </source>
</evidence>
<gene>
    <name evidence="2" type="ORF">PVAP13_9NG744177</name>
</gene>
<dbReference type="Proteomes" id="UP000823388">
    <property type="component" value="Chromosome 9N"/>
</dbReference>
<proteinExistence type="predicted"/>
<evidence type="ECO:0000313" key="3">
    <source>
        <dbReference type="Proteomes" id="UP000823388"/>
    </source>
</evidence>
<feature type="compositionally biased region" description="Low complexity" evidence="1">
    <location>
        <begin position="56"/>
        <end position="66"/>
    </location>
</feature>
<reference evidence="2" key="1">
    <citation type="submission" date="2020-05" db="EMBL/GenBank/DDBJ databases">
        <title>WGS assembly of Panicum virgatum.</title>
        <authorList>
            <person name="Lovell J.T."/>
            <person name="Jenkins J."/>
            <person name="Shu S."/>
            <person name="Juenger T.E."/>
            <person name="Schmutz J."/>
        </authorList>
    </citation>
    <scope>NUCLEOTIDE SEQUENCE</scope>
    <source>
        <strain evidence="2">AP13</strain>
    </source>
</reference>
<feature type="region of interest" description="Disordered" evidence="1">
    <location>
        <begin position="55"/>
        <end position="81"/>
    </location>
</feature>
<sequence length="280" mass="30856">MKLDSGVHIAMHSILSLKPGVTIAHLPPRLRSSASQPSSSTATLAASPPPCFLAPTLSSTGTSSTGCGRRVPPPADQAERHGSAAVLVGHDGGEQGRHPDARQLHRGAHHVHVGPGRARGGDQRVPLLPAHVPPLRALRRHARAAAAREHRRRDAAVRRRLRDGRRAAAPRHVPLLRAAGDGRARPARERREVRPQLAQAHPLRRRAARQGCHGSRGQGLPGRRRCPGIRYDRDMWGHIARESRKGKIKLVNLDRLEHLSHKLKQRSLTSRHWNICHRFN</sequence>